<reference evidence="10 11" key="1">
    <citation type="journal article" date="2018" name="BMC Genomics">
        <title>The genome of Naegleria lovaniensis, the basis for a comparative approach to unravel pathogenicity factors of the human pathogenic amoeba N. fowleri.</title>
        <authorList>
            <person name="Liechti N."/>
            <person name="Schurch N."/>
            <person name="Bruggmann R."/>
            <person name="Wittwer M."/>
        </authorList>
    </citation>
    <scope>NUCLEOTIDE SEQUENCE [LARGE SCALE GENOMIC DNA]</scope>
    <source>
        <strain evidence="10 11">ATCC 30569</strain>
    </source>
</reference>
<dbReference type="AlphaFoldDB" id="A0AA88KII8"/>
<dbReference type="PANTHER" id="PTHR11920">
    <property type="entry name" value="GUANYLYL CYCLASE"/>
    <property type="match status" value="1"/>
</dbReference>
<dbReference type="InterPro" id="IPR035965">
    <property type="entry name" value="PAS-like_dom_sf"/>
</dbReference>
<dbReference type="EMBL" id="PYSW02000029">
    <property type="protein sequence ID" value="KAG2379256.1"/>
    <property type="molecule type" value="Genomic_DNA"/>
</dbReference>
<dbReference type="SUPFAM" id="SSF48097">
    <property type="entry name" value="Regulator of G-protein signaling, RGS"/>
    <property type="match status" value="1"/>
</dbReference>
<organism evidence="10 11">
    <name type="scientific">Naegleria lovaniensis</name>
    <name type="common">Amoeba</name>
    <dbReference type="NCBI Taxonomy" id="51637"/>
    <lineage>
        <taxon>Eukaryota</taxon>
        <taxon>Discoba</taxon>
        <taxon>Heterolobosea</taxon>
        <taxon>Tetramitia</taxon>
        <taxon>Eutetramitia</taxon>
        <taxon>Vahlkampfiidae</taxon>
        <taxon>Naegleria</taxon>
    </lineage>
</organism>
<dbReference type="GO" id="GO:0009190">
    <property type="term" value="P:cyclic nucleotide biosynthetic process"/>
    <property type="evidence" value="ECO:0007669"/>
    <property type="project" value="InterPro"/>
</dbReference>
<evidence type="ECO:0000256" key="2">
    <source>
        <dbReference type="ARBA" id="ARBA00022692"/>
    </source>
</evidence>
<dbReference type="GO" id="GO:0008289">
    <property type="term" value="F:lipid binding"/>
    <property type="evidence" value="ECO:0007669"/>
    <property type="project" value="InterPro"/>
</dbReference>
<name>A0AA88KII8_NAELO</name>
<dbReference type="CDD" id="cd00130">
    <property type="entry name" value="PAS"/>
    <property type="match status" value="1"/>
</dbReference>
<dbReference type="SUPFAM" id="SSF55073">
    <property type="entry name" value="Nucleotide cyclase"/>
    <property type="match status" value="1"/>
</dbReference>
<dbReference type="InterPro" id="IPR029787">
    <property type="entry name" value="Nucleotide_cyclase"/>
</dbReference>
<feature type="domain" description="RGS" evidence="9">
    <location>
        <begin position="793"/>
        <end position="915"/>
    </location>
</feature>
<dbReference type="Gene3D" id="3.30.450.20">
    <property type="entry name" value="PAS domain"/>
    <property type="match status" value="1"/>
</dbReference>
<dbReference type="GO" id="GO:0035556">
    <property type="term" value="P:intracellular signal transduction"/>
    <property type="evidence" value="ECO:0007669"/>
    <property type="project" value="InterPro"/>
</dbReference>
<dbReference type="InterPro" id="IPR050401">
    <property type="entry name" value="Cyclic_nucleotide_synthase"/>
</dbReference>
<dbReference type="InterPro" id="IPR044926">
    <property type="entry name" value="RGS_subdomain_2"/>
</dbReference>
<evidence type="ECO:0000259" key="9">
    <source>
        <dbReference type="PROSITE" id="PS50132"/>
    </source>
</evidence>
<dbReference type="RefSeq" id="XP_044546518.1">
    <property type="nucleotide sequence ID" value="XM_044697355.1"/>
</dbReference>
<feature type="domain" description="Guanylate cyclase" evidence="8">
    <location>
        <begin position="593"/>
        <end position="716"/>
    </location>
</feature>
<dbReference type="InterPro" id="IPR036305">
    <property type="entry name" value="RGS_sf"/>
</dbReference>
<accession>A0AA88KII8</accession>
<dbReference type="PROSITE" id="PS50132">
    <property type="entry name" value="RGS"/>
    <property type="match status" value="1"/>
</dbReference>
<sequence length="1222" mass="140276">MKTIEEFTEKGKISDFRILATDKFLMQYFSENNFPMKIPTLGAPNMATDFTYQNMSITSLMSNLAIVSQNLFELNNDALKNIRSTYEYNFLMLNSEDITTALQDFCNSITKILLYEDNNNNTIVITISVIIGSYSTLIIIYLITTNLIINTKKKIIGIFAKIPKDVVGNQFHILEKQTNQKSTSHTRSIFNFSRKMVIIVCVVASLTILSMAVSFYEAFKAAYENNVAVEKTQYVTQVLSSTSHQQANILAWTFDNFSQTTQNMALRKQILLEQQNLEKSWTLLRFGTLEGICTNTSANCEPGLDTLMESYALSVNALFYSNSTTLLQPLTSQLIELSGYIFKSMNHISDVILQSTIGLRVPISVAVSCTGIALIIVLSIFHFSQLEQQAEENYHLRRLLNSLPTDTISQIEEIKKFVLYNSLAERKKDSHKASKVQVILDGSNDGAIVLKPKSTMIDIINSTALKMLGYNSGELLDLMAIFGEGESRSKLSMILEVFFSSKQSLSEYIEMEALRKNGSTLAVGVSISVYTYENKNLITVLLRDITSEKKHKLLLEEERQKSDALLLNILPERIASRLKAGESCISEKFDDISCLFSDMVGFTKMSSGLSAHELVQLLNAIINGFDHLIPMFGLEKIKDAYFCIGGISGQSNHPEQIILFALHMLDVIAKYNKQNNKSLNVRIGLHVGPIIAGCIGNLKFAYDLWGETLNIAQAMESKGFPGRIQVSRKMYERVYDIFEFDEIKGVEIKPSVVMTTYLLKEKHHDIASFHVGSDQSFEKMFSKVNLHEPTSYNFKKLIMDSTFTSLYKEYLSGSAFLDMLVFYQHAMEYTNNASTPVRFGISKQLVKEYLAETAPKRLKFKFMRNAFGPFQLKFQECTEDNCPTDLFENFTILCMKHLKEEFANFLKSNNFAKFLDQKRKNPESLKACLRGENDSSTTDEEDEKEFLLFCQKCGTEIINKENHRFNDWEFNHRSEILYDMNQWRKIFEISGGATYFSPPETHNHLSNSRRHVQVKYVYEMNCSHEELFYAWIDEDSFSTRFEKIISSVKIDFVKVAKYAHAVFHEIYKMKYLHQTKRELVHAYCCRYDPTKDVYMCVTRSINNAKVPETDKYVRAEIKTAFLVEKVTDSKCRYYYSVIFDPMGWLKPEYYHESIYKETPQNNFHMKLLKLVDKRSKEGRSIPKGPLFDSLTYYINQTQQEKKKKTLNITKEENVEDPQQVSV</sequence>
<keyword evidence="11" id="KW-1185">Reference proteome</keyword>
<feature type="transmembrane region" description="Helical" evidence="7">
    <location>
        <begin position="196"/>
        <end position="216"/>
    </location>
</feature>
<dbReference type="Gene3D" id="3.30.70.1230">
    <property type="entry name" value="Nucleotide cyclase"/>
    <property type="match status" value="1"/>
</dbReference>
<dbReference type="Gene3D" id="1.10.167.10">
    <property type="entry name" value="Regulator of G-protein Signalling 4, domain 2"/>
    <property type="match status" value="1"/>
</dbReference>
<dbReference type="InterPro" id="IPR002913">
    <property type="entry name" value="START_lipid-bd_dom"/>
</dbReference>
<dbReference type="SMART" id="SM00044">
    <property type="entry name" value="CYCc"/>
    <property type="match status" value="1"/>
</dbReference>
<dbReference type="SUPFAM" id="SSF55961">
    <property type="entry name" value="Bet v1-like"/>
    <property type="match status" value="1"/>
</dbReference>
<dbReference type="Pfam" id="PF13426">
    <property type="entry name" value="PAS_9"/>
    <property type="match status" value="1"/>
</dbReference>
<evidence type="ECO:0000256" key="7">
    <source>
        <dbReference type="SAM" id="Phobius"/>
    </source>
</evidence>
<keyword evidence="6" id="KW-0456">Lyase</keyword>
<dbReference type="GO" id="GO:0016829">
    <property type="term" value="F:lyase activity"/>
    <property type="evidence" value="ECO:0007669"/>
    <property type="project" value="UniProtKB-KW"/>
</dbReference>
<feature type="transmembrane region" description="Helical" evidence="7">
    <location>
        <begin position="123"/>
        <end position="144"/>
    </location>
</feature>
<evidence type="ECO:0000313" key="10">
    <source>
        <dbReference type="EMBL" id="KAG2379256.1"/>
    </source>
</evidence>
<evidence type="ECO:0000256" key="3">
    <source>
        <dbReference type="ARBA" id="ARBA00022741"/>
    </source>
</evidence>
<keyword evidence="4 7" id="KW-1133">Transmembrane helix</keyword>
<comment type="caution">
    <text evidence="10">The sequence shown here is derived from an EMBL/GenBank/DDBJ whole genome shotgun (WGS) entry which is preliminary data.</text>
</comment>
<dbReference type="SUPFAM" id="SSF55785">
    <property type="entry name" value="PYP-like sensor domain (PAS domain)"/>
    <property type="match status" value="1"/>
</dbReference>
<keyword evidence="2 7" id="KW-0812">Transmembrane</keyword>
<dbReference type="NCBIfam" id="TIGR00229">
    <property type="entry name" value="sensory_box"/>
    <property type="match status" value="1"/>
</dbReference>
<proteinExistence type="predicted"/>
<dbReference type="Proteomes" id="UP000816034">
    <property type="component" value="Unassembled WGS sequence"/>
</dbReference>
<dbReference type="InterPro" id="IPR001054">
    <property type="entry name" value="A/G_cyclase"/>
</dbReference>
<dbReference type="InterPro" id="IPR000014">
    <property type="entry name" value="PAS"/>
</dbReference>
<evidence type="ECO:0000256" key="5">
    <source>
        <dbReference type="ARBA" id="ARBA00023136"/>
    </source>
</evidence>
<dbReference type="GeneID" id="68099849"/>
<evidence type="ECO:0000256" key="1">
    <source>
        <dbReference type="ARBA" id="ARBA00004370"/>
    </source>
</evidence>
<evidence type="ECO:0000256" key="6">
    <source>
        <dbReference type="ARBA" id="ARBA00023239"/>
    </source>
</evidence>
<evidence type="ECO:0000259" key="8">
    <source>
        <dbReference type="PROSITE" id="PS50125"/>
    </source>
</evidence>
<dbReference type="GO" id="GO:0000166">
    <property type="term" value="F:nucleotide binding"/>
    <property type="evidence" value="ECO:0007669"/>
    <property type="project" value="UniProtKB-KW"/>
</dbReference>
<dbReference type="InterPro" id="IPR023393">
    <property type="entry name" value="START-like_dom_sf"/>
</dbReference>
<dbReference type="PROSITE" id="PS50125">
    <property type="entry name" value="GUANYLATE_CYCLASE_2"/>
    <property type="match status" value="1"/>
</dbReference>
<dbReference type="PANTHER" id="PTHR11920:SF335">
    <property type="entry name" value="GUANYLATE CYCLASE"/>
    <property type="match status" value="1"/>
</dbReference>
<dbReference type="Gene3D" id="3.30.530.20">
    <property type="match status" value="1"/>
</dbReference>
<comment type="subcellular location">
    <subcellularLocation>
        <location evidence="1">Membrane</location>
    </subcellularLocation>
</comment>
<keyword evidence="5 7" id="KW-0472">Membrane</keyword>
<protein>
    <submittedName>
        <fullName evidence="10">Uncharacterized protein</fullName>
    </submittedName>
</protein>
<keyword evidence="3" id="KW-0547">Nucleotide-binding</keyword>
<dbReference type="InterPro" id="IPR016137">
    <property type="entry name" value="RGS"/>
</dbReference>
<evidence type="ECO:0000256" key="4">
    <source>
        <dbReference type="ARBA" id="ARBA00022989"/>
    </source>
</evidence>
<dbReference type="Pfam" id="PF01852">
    <property type="entry name" value="START"/>
    <property type="match status" value="1"/>
</dbReference>
<dbReference type="Pfam" id="PF00211">
    <property type="entry name" value="Guanylate_cyc"/>
    <property type="match status" value="1"/>
</dbReference>
<dbReference type="CDD" id="cd07302">
    <property type="entry name" value="CHD"/>
    <property type="match status" value="1"/>
</dbReference>
<dbReference type="GO" id="GO:0016020">
    <property type="term" value="C:membrane"/>
    <property type="evidence" value="ECO:0007669"/>
    <property type="project" value="UniProtKB-SubCell"/>
</dbReference>
<evidence type="ECO:0000313" key="11">
    <source>
        <dbReference type="Proteomes" id="UP000816034"/>
    </source>
</evidence>
<gene>
    <name evidence="10" type="ORF">C9374_007395</name>
</gene>